<sequence length="70" mass="8219">MAKSSNNNANKSYKYEASIDLQILRMKSSKQQEIDSRGMNARQRQLLSKMKMLRKCQLQWTGENKELLPQ</sequence>
<organism evidence="1">
    <name type="scientific">Prunus dulcis</name>
    <name type="common">Almond</name>
    <name type="synonym">Amygdalus dulcis</name>
    <dbReference type="NCBI Taxonomy" id="3755"/>
    <lineage>
        <taxon>Eukaryota</taxon>
        <taxon>Viridiplantae</taxon>
        <taxon>Streptophyta</taxon>
        <taxon>Embryophyta</taxon>
        <taxon>Tracheophyta</taxon>
        <taxon>Spermatophyta</taxon>
        <taxon>Magnoliopsida</taxon>
        <taxon>eudicotyledons</taxon>
        <taxon>Gunneridae</taxon>
        <taxon>Pentapetalae</taxon>
        <taxon>rosids</taxon>
        <taxon>fabids</taxon>
        <taxon>Rosales</taxon>
        <taxon>Rosaceae</taxon>
        <taxon>Amygdaloideae</taxon>
        <taxon>Amygdaleae</taxon>
        <taxon>Prunus</taxon>
    </lineage>
</organism>
<proteinExistence type="predicted"/>
<dbReference type="EMBL" id="AP019299">
    <property type="protein sequence ID" value="BBG99376.1"/>
    <property type="molecule type" value="Genomic_DNA"/>
</dbReference>
<reference evidence="1" key="1">
    <citation type="journal article" date="2019" name="Science">
        <title>Mutation of a bHLH transcription factor allowed almond domestication.</title>
        <authorList>
            <person name="Sanchez-Perez R."/>
            <person name="Pavan S."/>
            <person name="Mazzeo R."/>
            <person name="Moldovan C."/>
            <person name="Aiese Cigliano R."/>
            <person name="Del Cueto J."/>
            <person name="Ricciardi F."/>
            <person name="Lotti C."/>
            <person name="Ricciardi L."/>
            <person name="Dicenta F."/>
            <person name="Lopez-Marques R.L."/>
            <person name="Lindberg Moller B."/>
        </authorList>
    </citation>
    <scope>NUCLEOTIDE SEQUENCE</scope>
</reference>
<protein>
    <submittedName>
        <fullName evidence="1">Senescence-associated gene 12</fullName>
    </submittedName>
</protein>
<dbReference type="AlphaFoldDB" id="A0A4Y1R5V8"/>
<gene>
    <name evidence="1" type="ORF">Prudu_009046</name>
</gene>
<name>A0A4Y1R5V8_PRUDU</name>
<evidence type="ECO:0000313" key="1">
    <source>
        <dbReference type="EMBL" id="BBG99376.1"/>
    </source>
</evidence>
<accession>A0A4Y1R5V8</accession>